<feature type="signal peptide" evidence="2">
    <location>
        <begin position="1"/>
        <end position="27"/>
    </location>
</feature>
<dbReference type="EMBL" id="OCMU01000001">
    <property type="protein sequence ID" value="SOD18565.1"/>
    <property type="molecule type" value="Genomic_DNA"/>
</dbReference>
<dbReference type="OrthoDB" id="8566264at2"/>
<feature type="compositionally biased region" description="Basic and acidic residues" evidence="1">
    <location>
        <begin position="127"/>
        <end position="138"/>
    </location>
</feature>
<dbReference type="InterPro" id="IPR018247">
    <property type="entry name" value="EF_Hand_1_Ca_BS"/>
</dbReference>
<reference evidence="4 6" key="1">
    <citation type="submission" date="2016-10" db="EMBL/GenBank/DDBJ databases">
        <authorList>
            <person name="de Groot N.N."/>
        </authorList>
    </citation>
    <scope>NUCLEOTIDE SEQUENCE [LARGE SCALE GENOMIC DNA]</scope>
    <source>
        <strain evidence="4 6">Nm9</strain>
    </source>
</reference>
<dbReference type="SUPFAM" id="SSF47473">
    <property type="entry name" value="EF-hand"/>
    <property type="match status" value="1"/>
</dbReference>
<feature type="chain" id="PRO_5015065491" evidence="2">
    <location>
        <begin position="28"/>
        <end position="138"/>
    </location>
</feature>
<dbReference type="PROSITE" id="PS00018">
    <property type="entry name" value="EF_HAND_1"/>
    <property type="match status" value="1"/>
</dbReference>
<dbReference type="PROSITE" id="PS50222">
    <property type="entry name" value="EF_HAND_2"/>
    <property type="match status" value="1"/>
</dbReference>
<feature type="compositionally biased region" description="Basic and acidic residues" evidence="1">
    <location>
        <begin position="78"/>
        <end position="113"/>
    </location>
</feature>
<dbReference type="InterPro" id="IPR002048">
    <property type="entry name" value="EF_hand_dom"/>
</dbReference>
<dbReference type="GO" id="GO:0005509">
    <property type="term" value="F:calcium ion binding"/>
    <property type="evidence" value="ECO:0007669"/>
    <property type="project" value="InterPro"/>
</dbReference>
<protein>
    <submittedName>
        <fullName evidence="4">EF hand</fullName>
    </submittedName>
</protein>
<name>A0A1H9AME6_9PROT</name>
<accession>A0A1H9AME6</accession>
<reference evidence="5 7" key="2">
    <citation type="submission" date="2017-09" db="EMBL/GenBank/DDBJ databases">
        <authorList>
            <person name="Ehlers B."/>
            <person name="Leendertz F.H."/>
        </authorList>
    </citation>
    <scope>NUCLEOTIDE SEQUENCE [LARGE SCALE GENOMIC DNA]</scope>
    <source>
        <strain evidence="5 7">Nm42</strain>
    </source>
</reference>
<evidence type="ECO:0000313" key="6">
    <source>
        <dbReference type="Proteomes" id="UP000181998"/>
    </source>
</evidence>
<keyword evidence="2" id="KW-0732">Signal</keyword>
<sequence>MHLKRNLLSIAIGTAFLVTQFVTPAIAADTTQGSNHQHQSGQHSEHNSHSNTKSEGQHDHGHKCEHKMSSVDTNNDGKISKEEFMKHHEAMFDKKDTNKDGFLDETERRSMKEKMHKHMHDHGKKQQNGDHAHGDKKE</sequence>
<dbReference type="Proteomes" id="UP000181998">
    <property type="component" value="Unassembled WGS sequence"/>
</dbReference>
<dbReference type="Pfam" id="PF13202">
    <property type="entry name" value="EF-hand_5"/>
    <property type="match status" value="2"/>
</dbReference>
<feature type="compositionally biased region" description="Low complexity" evidence="1">
    <location>
        <begin position="32"/>
        <end position="42"/>
    </location>
</feature>
<dbReference type="RefSeq" id="WP_074719693.1">
    <property type="nucleotide sequence ID" value="NZ_FOFX01000004.1"/>
</dbReference>
<dbReference type="Proteomes" id="UP000219335">
    <property type="component" value="Unassembled WGS sequence"/>
</dbReference>
<organism evidence="4 6">
    <name type="scientific">Nitrosomonas ureae</name>
    <dbReference type="NCBI Taxonomy" id="44577"/>
    <lineage>
        <taxon>Bacteria</taxon>
        <taxon>Pseudomonadati</taxon>
        <taxon>Pseudomonadota</taxon>
        <taxon>Betaproteobacteria</taxon>
        <taxon>Nitrosomonadales</taxon>
        <taxon>Nitrosomonadaceae</taxon>
        <taxon>Nitrosomonas</taxon>
    </lineage>
</organism>
<feature type="compositionally biased region" description="Basic residues" evidence="1">
    <location>
        <begin position="114"/>
        <end position="125"/>
    </location>
</feature>
<feature type="domain" description="EF-hand" evidence="3">
    <location>
        <begin position="59"/>
        <end position="94"/>
    </location>
</feature>
<evidence type="ECO:0000259" key="3">
    <source>
        <dbReference type="PROSITE" id="PS50222"/>
    </source>
</evidence>
<feature type="region of interest" description="Disordered" evidence="1">
    <location>
        <begin position="31"/>
        <end position="138"/>
    </location>
</feature>
<evidence type="ECO:0000313" key="4">
    <source>
        <dbReference type="EMBL" id="SEP77098.1"/>
    </source>
</evidence>
<dbReference type="Gene3D" id="1.10.238.10">
    <property type="entry name" value="EF-hand"/>
    <property type="match status" value="1"/>
</dbReference>
<evidence type="ECO:0000313" key="5">
    <source>
        <dbReference type="EMBL" id="SOD18565.1"/>
    </source>
</evidence>
<evidence type="ECO:0000313" key="7">
    <source>
        <dbReference type="Proteomes" id="UP000219335"/>
    </source>
</evidence>
<dbReference type="InterPro" id="IPR011992">
    <property type="entry name" value="EF-hand-dom_pair"/>
</dbReference>
<dbReference type="AlphaFoldDB" id="A0A1H9AME6"/>
<evidence type="ECO:0000256" key="2">
    <source>
        <dbReference type="SAM" id="SignalP"/>
    </source>
</evidence>
<gene>
    <name evidence="4" type="ORF">SAMN05421510_100417</name>
    <name evidence="5" type="ORF">SAMN06297164_1736</name>
</gene>
<evidence type="ECO:0000256" key="1">
    <source>
        <dbReference type="SAM" id="MobiDB-lite"/>
    </source>
</evidence>
<proteinExistence type="predicted"/>
<dbReference type="EMBL" id="FOFX01000004">
    <property type="protein sequence ID" value="SEP77098.1"/>
    <property type="molecule type" value="Genomic_DNA"/>
</dbReference>